<dbReference type="GO" id="GO:0005829">
    <property type="term" value="C:cytosol"/>
    <property type="evidence" value="ECO:0007669"/>
    <property type="project" value="TreeGrafter"/>
</dbReference>
<evidence type="ECO:0000313" key="5">
    <source>
        <dbReference type="EMBL" id="RKN65956.1"/>
    </source>
</evidence>
<dbReference type="RefSeq" id="WP_120757682.1">
    <property type="nucleotide sequence ID" value="NZ_RBAM01000010.1"/>
</dbReference>
<dbReference type="AlphaFoldDB" id="A0A3B0B3A2"/>
<dbReference type="Pfam" id="PF01593">
    <property type="entry name" value="Amino_oxidase"/>
    <property type="match status" value="1"/>
</dbReference>
<accession>A0A3B0B3A2</accession>
<feature type="domain" description="Amine oxidase" evidence="4">
    <location>
        <begin position="42"/>
        <end position="323"/>
    </location>
</feature>
<dbReference type="EMBL" id="RBAM01000010">
    <property type="protein sequence ID" value="RKN65956.1"/>
    <property type="molecule type" value="Genomic_DNA"/>
</dbReference>
<gene>
    <name evidence="5" type="ORF">D7231_24455</name>
</gene>
<evidence type="ECO:0000259" key="4">
    <source>
        <dbReference type="Pfam" id="PF01593"/>
    </source>
</evidence>
<proteinExistence type="predicted"/>
<dbReference type="InterPro" id="IPR002937">
    <property type="entry name" value="Amino_oxidase"/>
</dbReference>
<dbReference type="OrthoDB" id="9774675at2"/>
<dbReference type="Gene3D" id="3.50.50.60">
    <property type="entry name" value="FAD/NAD(P)-binding domain"/>
    <property type="match status" value="2"/>
</dbReference>
<dbReference type="SUPFAM" id="SSF51905">
    <property type="entry name" value="FAD/NAD(P)-binding domain"/>
    <property type="match status" value="1"/>
</dbReference>
<evidence type="ECO:0000256" key="3">
    <source>
        <dbReference type="ARBA" id="ARBA00040298"/>
    </source>
</evidence>
<organism evidence="5 6">
    <name type="scientific">Streptomyces klenkii</name>
    <dbReference type="NCBI Taxonomy" id="1420899"/>
    <lineage>
        <taxon>Bacteria</taxon>
        <taxon>Bacillati</taxon>
        <taxon>Actinomycetota</taxon>
        <taxon>Actinomycetes</taxon>
        <taxon>Kitasatosporales</taxon>
        <taxon>Streptomycetaceae</taxon>
        <taxon>Streptomyces</taxon>
    </lineage>
</organism>
<dbReference type="PANTHER" id="PTHR10668:SF103">
    <property type="entry name" value="PYRIDINE NUCLEOTIDE-DISULFIDE OXIDOREDUCTASE DOMAIN-CONTAINING PROTEIN 2"/>
    <property type="match status" value="1"/>
</dbReference>
<evidence type="ECO:0000256" key="2">
    <source>
        <dbReference type="ARBA" id="ARBA00038825"/>
    </source>
</evidence>
<evidence type="ECO:0000256" key="1">
    <source>
        <dbReference type="ARBA" id="ARBA00037217"/>
    </source>
</evidence>
<dbReference type="Proteomes" id="UP000270343">
    <property type="component" value="Unassembled WGS sequence"/>
</dbReference>
<protein>
    <recommendedName>
        <fullName evidence="3">Pyridine nucleotide-disulfide oxidoreductase domain-containing protein 2</fullName>
    </recommendedName>
</protein>
<comment type="subunit">
    <text evidence="2">Interacts with COX5B; this interaction may contribute to localize PYROXD2 to the inner face of the inner mitochondrial membrane.</text>
</comment>
<evidence type="ECO:0000313" key="6">
    <source>
        <dbReference type="Proteomes" id="UP000270343"/>
    </source>
</evidence>
<dbReference type="PANTHER" id="PTHR10668">
    <property type="entry name" value="PHYTOENE DEHYDROGENASE"/>
    <property type="match status" value="1"/>
</dbReference>
<comment type="caution">
    <text evidence="5">The sequence shown here is derived from an EMBL/GenBank/DDBJ whole genome shotgun (WGS) entry which is preliminary data.</text>
</comment>
<sequence length="545" mass="58626">MATSRDIPETIADAALRVGVHPPAGPAVRAYDAVIVGGGHNGLVAAAYLARAGRSVIVLERLGRTGGAAVSTRLFPGFDARVSRYAYLVGLLPQKIVRDLGLRFAVRGRAVSSYSPTARTGRPTGLLVERDQSRTRASFARLTGSDKEFDSWRRFHGMTRHVAERVFPTLTEPLPTRAELRARIDDRYAWETLFERPLGEAIEAAFDDDLVRGTMLTDALVGTFTHAHDTTLRQNRCFLYHVIGGGTGDWNVPVGGMGALTDALADAARSAGAHILTECEATHIATDGRTAEVASTRGTFAARHVLVNASPHELARLLGEQPPPPAEGSQLKVNMLLRRLPRLRDTAVEPHTAFAGTFHISEGYEELETAYRQASTGRIPSAPPAEIYCHSLTDPSVLGPALAREGYHTLTLFGLHTPARLFTTDHDATRERLLRATLEQLDSHLAEPLADCLAVDSDGRPCIEAKSPLDLERELGLPGGNIFHSALEFPYRDDDTDNGDELSAAARWGVETAHPNILLCGSGAARGGLVSGIPGHNAAMAALSH</sequence>
<name>A0A3B0B3A2_9ACTN</name>
<keyword evidence="6" id="KW-1185">Reference proteome</keyword>
<reference evidence="5 6" key="1">
    <citation type="journal article" date="2015" name="Antonie Van Leeuwenhoek">
        <title>Streptomyces klenkii sp. nov., isolated from deep marine sediment.</title>
        <authorList>
            <person name="Veyisoglu A."/>
            <person name="Sahin N."/>
        </authorList>
    </citation>
    <scope>NUCLEOTIDE SEQUENCE [LARGE SCALE GENOMIC DNA]</scope>
    <source>
        <strain evidence="5 6">KCTC 29202</strain>
    </source>
</reference>
<dbReference type="GO" id="GO:0016491">
    <property type="term" value="F:oxidoreductase activity"/>
    <property type="evidence" value="ECO:0007669"/>
    <property type="project" value="InterPro"/>
</dbReference>
<dbReference type="InterPro" id="IPR036188">
    <property type="entry name" value="FAD/NAD-bd_sf"/>
</dbReference>
<comment type="function">
    <text evidence="1">Probable oxidoreductase that may play a role as regulator of mitochondrial function.</text>
</comment>